<evidence type="ECO:0000256" key="1">
    <source>
        <dbReference type="ARBA" id="ARBA00004123"/>
    </source>
</evidence>
<dbReference type="InterPro" id="IPR036322">
    <property type="entry name" value="WD40_repeat_dom_sf"/>
</dbReference>
<dbReference type="PANTHER" id="PTHR13831:SF0">
    <property type="entry name" value="PROTEIN HIRA"/>
    <property type="match status" value="1"/>
</dbReference>
<dbReference type="STRING" id="1157962.A0A250WS41"/>
<evidence type="ECO:0000259" key="13">
    <source>
        <dbReference type="Pfam" id="PF24105"/>
    </source>
</evidence>
<feature type="repeat" description="WD" evidence="9">
    <location>
        <begin position="176"/>
        <end position="209"/>
    </location>
</feature>
<dbReference type="OrthoDB" id="1741719at2759"/>
<dbReference type="GO" id="GO:0000417">
    <property type="term" value="C:HIR complex"/>
    <property type="evidence" value="ECO:0007669"/>
    <property type="project" value="TreeGrafter"/>
</dbReference>
<keyword evidence="7 10" id="KW-0804">Transcription</keyword>
<feature type="repeat" description="WD" evidence="9">
    <location>
        <begin position="134"/>
        <end position="175"/>
    </location>
</feature>
<evidence type="ECO:0000256" key="4">
    <source>
        <dbReference type="ARBA" id="ARBA00022737"/>
    </source>
</evidence>
<dbReference type="Gene3D" id="2.130.10.10">
    <property type="entry name" value="YVTN repeat-like/Quinoprotein amine dehydrogenase"/>
    <property type="match status" value="2"/>
</dbReference>
<organism evidence="14 15">
    <name type="scientific">Chlamydomonas eustigma</name>
    <dbReference type="NCBI Taxonomy" id="1157962"/>
    <lineage>
        <taxon>Eukaryota</taxon>
        <taxon>Viridiplantae</taxon>
        <taxon>Chlorophyta</taxon>
        <taxon>core chlorophytes</taxon>
        <taxon>Chlorophyceae</taxon>
        <taxon>CS clade</taxon>
        <taxon>Chlamydomonadales</taxon>
        <taxon>Chlamydomonadaceae</taxon>
        <taxon>Chlamydomonas</taxon>
    </lineage>
</organism>
<dbReference type="PROSITE" id="PS50082">
    <property type="entry name" value="WD_REPEATS_2"/>
    <property type="match status" value="3"/>
</dbReference>
<dbReference type="GO" id="GO:0006338">
    <property type="term" value="P:chromatin remodeling"/>
    <property type="evidence" value="ECO:0007669"/>
    <property type="project" value="InterPro"/>
</dbReference>
<comment type="subcellular location">
    <subcellularLocation>
        <location evidence="1 10">Nucleus</location>
    </subcellularLocation>
</comment>
<sequence length="1026" mass="109538">MIIDKIPWLHHDGKAPIFSIDVDSTGKRLVTGGQDSKVRIWNTEAILHEEKELDEATPKLLATISVHSGAVNIVRFTPARRSGSAQAGPVKSLLASGSDDQKIIIYERVEGSGRPAFGSNDAPSIENWKPFRTLGGHSNNVVDIAWSPNGKMLASASLDNLVIVWDVIVGSPLATLRAHQGYVQGVAWDPFNKYLATQGEKDGVFIWSIGQWEAPIFQQTQTLVKNPSTTFNTRLGWSPDGQTLSAVHGYDKKWHTAPQIERGRWESQVSLAGHRAPITVARFSPNFVHKRGDPSSEELCTVVALGSKDKTFSVWIRGEPEPLLSVDRPFTQGVMDMAWMPDGLGLFACSYDGSVVSLRFHDLELGRIASAAEVKELIHMLYRGNTEGAAVCTLTPSIEAAKLAAAAQMVGVPGTGRPTAAAAAVGSSVPSLPAPRRIQATPVNTSSMSAAGVAEPSSSGRPAAENPATGAAAPGPRRLTPTQVGGPAPQPSSVAATSASQDRPAREAAVPTTSLLVPPPSKRIALTAAAAAAPSPSPNMQQPNQHTAVSTSAPVDPSKLRPQVVSTLMPVPPVLPVLTYTVLLPAVAEGAPTSKMALTAENRKVALGSMAMERAGQLTVVLRCSKDGVLLWTDTMTSGHASILRGNIRFLAVATSTGELQVYSHAGRKLLPSIPLGSPVAHMELEGWPTSARSGATKGNSAVPAETAAAGSRSPESGWKLLVVTVDGNMHMWDLRLRACLLQGSMLPLLQQMSGHGTRLPTGASSPPSPLVAAVRLTSSGVPLVVFEDQRGFSYDAAMRCWMKVADPDMRASVHFTTLAPLVQGDLAMLQYEANRQHGRPAGLLLPAFTPAEEQQRQELSHLEVQMSAALSMRSPAEYKRWLIAYVRKLSADCDKQERLVEVMDELFAVGGMATAGTAVDMDVSNTTAVAPHHHFAGTLMAATSVPAAIPPVLQVGGLLSLFTPLKCQALYKDVEKEVMRNKANFVWFQEVRERHRTLRAAAREPLMPVEAEVANSPGHLSWLQR</sequence>
<evidence type="ECO:0000256" key="7">
    <source>
        <dbReference type="ARBA" id="ARBA00023163"/>
    </source>
</evidence>
<feature type="domain" description="CAF1B/HIR1 beta-propeller" evidence="13">
    <location>
        <begin position="6"/>
        <end position="365"/>
    </location>
</feature>
<dbReference type="InterPro" id="IPR001680">
    <property type="entry name" value="WD40_rpt"/>
</dbReference>
<keyword evidence="3 9" id="KW-0853">WD repeat</keyword>
<feature type="repeat" description="WD" evidence="9">
    <location>
        <begin position="10"/>
        <end position="44"/>
    </location>
</feature>
<evidence type="ECO:0000313" key="14">
    <source>
        <dbReference type="EMBL" id="GAX73667.1"/>
    </source>
</evidence>
<dbReference type="GO" id="GO:0031491">
    <property type="term" value="F:nucleosome binding"/>
    <property type="evidence" value="ECO:0007669"/>
    <property type="project" value="TreeGrafter"/>
</dbReference>
<dbReference type="GO" id="GO:0006351">
    <property type="term" value="P:DNA-templated transcription"/>
    <property type="evidence" value="ECO:0007669"/>
    <property type="project" value="InterPro"/>
</dbReference>
<dbReference type="InterPro" id="IPR031120">
    <property type="entry name" value="HIR1-like"/>
</dbReference>
<evidence type="ECO:0000259" key="12">
    <source>
        <dbReference type="Pfam" id="PF07569"/>
    </source>
</evidence>
<dbReference type="GO" id="GO:0005634">
    <property type="term" value="C:nucleus"/>
    <property type="evidence" value="ECO:0007669"/>
    <property type="project" value="UniProtKB-SubCell"/>
</dbReference>
<keyword evidence="8 10" id="KW-0539">Nucleus</keyword>
<evidence type="ECO:0000256" key="6">
    <source>
        <dbReference type="ARBA" id="ARBA00023015"/>
    </source>
</evidence>
<dbReference type="AlphaFoldDB" id="A0A250WS41"/>
<dbReference type="Pfam" id="PF24105">
    <property type="entry name" value="Beta-prop_CAF1B_HIR1"/>
    <property type="match status" value="1"/>
</dbReference>
<dbReference type="InterPro" id="IPR019775">
    <property type="entry name" value="WD40_repeat_CS"/>
</dbReference>
<feature type="domain" description="Protein HIRA-like C-terminal" evidence="12">
    <location>
        <begin position="717"/>
        <end position="907"/>
    </location>
</feature>
<dbReference type="Pfam" id="PF07569">
    <property type="entry name" value="Hira"/>
    <property type="match status" value="1"/>
</dbReference>
<feature type="compositionally biased region" description="Polar residues" evidence="11">
    <location>
        <begin position="539"/>
        <end position="553"/>
    </location>
</feature>
<comment type="caution">
    <text evidence="14">The sequence shown here is derived from an EMBL/GenBank/DDBJ whole genome shotgun (WGS) entry which is preliminary data.</text>
</comment>
<protein>
    <recommendedName>
        <fullName evidence="10">Protein HIRA</fullName>
    </recommendedName>
</protein>
<dbReference type="SMART" id="SM00320">
    <property type="entry name" value="WD40"/>
    <property type="match status" value="6"/>
</dbReference>
<evidence type="ECO:0000256" key="11">
    <source>
        <dbReference type="SAM" id="MobiDB-lite"/>
    </source>
</evidence>
<keyword evidence="5 10" id="KW-0156">Chromatin regulator</keyword>
<dbReference type="Proteomes" id="UP000232323">
    <property type="component" value="Unassembled WGS sequence"/>
</dbReference>
<feature type="compositionally biased region" description="Polar residues" evidence="11">
    <location>
        <begin position="491"/>
        <end position="501"/>
    </location>
</feature>
<keyword evidence="4 10" id="KW-0677">Repeat</keyword>
<dbReference type="InterPro" id="IPR011494">
    <property type="entry name" value="HIRA-like_C"/>
</dbReference>
<comment type="similarity">
    <text evidence="2 10">Belongs to the WD repeat HIR1 family.</text>
</comment>
<feature type="compositionally biased region" description="Polar residues" evidence="11">
    <location>
        <begin position="691"/>
        <end position="700"/>
    </location>
</feature>
<dbReference type="PROSITE" id="PS50294">
    <property type="entry name" value="WD_REPEATS_REGION"/>
    <property type="match status" value="2"/>
</dbReference>
<evidence type="ECO:0000313" key="15">
    <source>
        <dbReference type="Proteomes" id="UP000232323"/>
    </source>
</evidence>
<dbReference type="CDD" id="cd00200">
    <property type="entry name" value="WD40"/>
    <property type="match status" value="1"/>
</dbReference>
<dbReference type="InterPro" id="IPR055410">
    <property type="entry name" value="Beta-prop_CAF1B_HIR1"/>
</dbReference>
<feature type="compositionally biased region" description="Low complexity" evidence="11">
    <location>
        <begin position="462"/>
        <end position="476"/>
    </location>
</feature>
<dbReference type="GO" id="GO:0006355">
    <property type="term" value="P:regulation of DNA-templated transcription"/>
    <property type="evidence" value="ECO:0007669"/>
    <property type="project" value="InterPro"/>
</dbReference>
<name>A0A250WS41_9CHLO</name>
<gene>
    <name evidence="14" type="ORF">CEUSTIGMA_g1118.t1</name>
</gene>
<evidence type="ECO:0000256" key="2">
    <source>
        <dbReference type="ARBA" id="ARBA00007306"/>
    </source>
</evidence>
<evidence type="ECO:0000256" key="5">
    <source>
        <dbReference type="ARBA" id="ARBA00022853"/>
    </source>
</evidence>
<evidence type="ECO:0000256" key="10">
    <source>
        <dbReference type="RuleBase" id="RU364014"/>
    </source>
</evidence>
<dbReference type="GO" id="GO:0000785">
    <property type="term" value="C:chromatin"/>
    <property type="evidence" value="ECO:0007669"/>
    <property type="project" value="TreeGrafter"/>
</dbReference>
<proteinExistence type="inferred from homology"/>
<evidence type="ECO:0000256" key="3">
    <source>
        <dbReference type="ARBA" id="ARBA00022574"/>
    </source>
</evidence>
<dbReference type="PROSITE" id="PS00678">
    <property type="entry name" value="WD_REPEATS_1"/>
    <property type="match status" value="2"/>
</dbReference>
<feature type="region of interest" description="Disordered" evidence="11">
    <location>
        <begin position="690"/>
        <end position="711"/>
    </location>
</feature>
<evidence type="ECO:0000256" key="9">
    <source>
        <dbReference type="PROSITE-ProRule" id="PRU00221"/>
    </source>
</evidence>
<feature type="region of interest" description="Disordered" evidence="11">
    <location>
        <begin position="442"/>
        <end position="556"/>
    </location>
</feature>
<dbReference type="PANTHER" id="PTHR13831">
    <property type="entry name" value="MEMBER OF THE HIR1 FAMILY OF WD-REPEAT PROTEINS"/>
    <property type="match status" value="1"/>
</dbReference>
<keyword evidence="15" id="KW-1185">Reference proteome</keyword>
<evidence type="ECO:0000256" key="8">
    <source>
        <dbReference type="ARBA" id="ARBA00023242"/>
    </source>
</evidence>
<dbReference type="InterPro" id="IPR015943">
    <property type="entry name" value="WD40/YVTN_repeat-like_dom_sf"/>
</dbReference>
<keyword evidence="6 10" id="KW-0805">Transcription regulation</keyword>
<accession>A0A250WS41</accession>
<dbReference type="SUPFAM" id="SSF50978">
    <property type="entry name" value="WD40 repeat-like"/>
    <property type="match status" value="1"/>
</dbReference>
<dbReference type="EMBL" id="BEGY01000004">
    <property type="protein sequence ID" value="GAX73667.1"/>
    <property type="molecule type" value="Genomic_DNA"/>
</dbReference>
<reference evidence="14 15" key="1">
    <citation type="submission" date="2017-08" db="EMBL/GenBank/DDBJ databases">
        <title>Acidophilic green algal genome provides insights into adaptation to an acidic environment.</title>
        <authorList>
            <person name="Hirooka S."/>
            <person name="Hirose Y."/>
            <person name="Kanesaki Y."/>
            <person name="Higuchi S."/>
            <person name="Fujiwara T."/>
            <person name="Onuma R."/>
            <person name="Era A."/>
            <person name="Ohbayashi R."/>
            <person name="Uzuka A."/>
            <person name="Nozaki H."/>
            <person name="Yoshikawa H."/>
            <person name="Miyagishima S.Y."/>
        </authorList>
    </citation>
    <scope>NUCLEOTIDE SEQUENCE [LARGE SCALE GENOMIC DNA]</scope>
    <source>
        <strain evidence="14 15">NIES-2499</strain>
    </source>
</reference>
<comment type="function">
    <text evidence="10">Required for replication-independent chromatin assembly and for the periodic repression of histone gene transcription during the cell cycle.</text>
</comment>
<keyword evidence="10" id="KW-0678">Repressor</keyword>